<dbReference type="SUPFAM" id="SSF53098">
    <property type="entry name" value="Ribonuclease H-like"/>
    <property type="match status" value="1"/>
</dbReference>
<dbReference type="GO" id="GO:0003735">
    <property type="term" value="F:structural constituent of ribosome"/>
    <property type="evidence" value="ECO:0007669"/>
    <property type="project" value="TreeGrafter"/>
</dbReference>
<reference evidence="3" key="1">
    <citation type="submission" date="2018-03" db="EMBL/GenBank/DDBJ databases">
        <title>Lachnoclostridium SNUG30370 gen.nov., sp.nov., isolated from human faeces.</title>
        <authorList>
            <person name="Seo B."/>
            <person name="Jeon K."/>
            <person name="Ko G."/>
        </authorList>
    </citation>
    <scope>NUCLEOTIDE SEQUENCE [LARGE SCALE GENOMIC DNA]</scope>
    <source>
        <strain evidence="3">SNUG30370</strain>
    </source>
</reference>
<dbReference type="InterPro" id="IPR041692">
    <property type="entry name" value="HHH_9"/>
</dbReference>
<accession>A0A2T3FY68</accession>
<dbReference type="SUPFAM" id="SSF47781">
    <property type="entry name" value="RuvA domain 2-like"/>
    <property type="match status" value="2"/>
</dbReference>
<dbReference type="PROSITE" id="PS50126">
    <property type="entry name" value="S1"/>
    <property type="match status" value="1"/>
</dbReference>
<comment type="caution">
    <text evidence="2">The sequence shown here is derived from an EMBL/GenBank/DDBJ whole genome shotgun (WGS) entry which is preliminary data.</text>
</comment>
<dbReference type="Gene3D" id="3.30.420.140">
    <property type="entry name" value="YqgF/RNase H-like domain"/>
    <property type="match status" value="1"/>
</dbReference>
<dbReference type="PANTHER" id="PTHR10724:SF10">
    <property type="entry name" value="S1 RNA-BINDING DOMAIN-CONTAINING PROTEIN 1"/>
    <property type="match status" value="1"/>
</dbReference>
<dbReference type="EMBL" id="PYLP01000008">
    <property type="protein sequence ID" value="PST40235.1"/>
    <property type="molecule type" value="Genomic_DNA"/>
</dbReference>
<dbReference type="InterPro" id="IPR023323">
    <property type="entry name" value="Tex-like_dom_sf"/>
</dbReference>
<dbReference type="AlphaFoldDB" id="A0A2T3FY68"/>
<dbReference type="Pfam" id="PF22706">
    <property type="entry name" value="Tex_central_region"/>
    <property type="match status" value="1"/>
</dbReference>
<dbReference type="InterPro" id="IPR006641">
    <property type="entry name" value="YqgF/RNaseH-like_dom"/>
</dbReference>
<evidence type="ECO:0000313" key="3">
    <source>
        <dbReference type="Proteomes" id="UP000241201"/>
    </source>
</evidence>
<dbReference type="InterPro" id="IPR032639">
    <property type="entry name" value="Tex_YqgF"/>
</dbReference>
<dbReference type="GeneID" id="77471015"/>
<evidence type="ECO:0000259" key="1">
    <source>
        <dbReference type="PROSITE" id="PS50126"/>
    </source>
</evidence>
<feature type="domain" description="S1 motif" evidence="1">
    <location>
        <begin position="643"/>
        <end position="712"/>
    </location>
</feature>
<dbReference type="PANTHER" id="PTHR10724">
    <property type="entry name" value="30S RIBOSOMAL PROTEIN S1"/>
    <property type="match status" value="1"/>
</dbReference>
<dbReference type="FunFam" id="2.40.50.140:FF:000051">
    <property type="entry name" value="RNA-binding transcriptional accessory protein"/>
    <property type="match status" value="1"/>
</dbReference>
<dbReference type="Gene3D" id="1.10.150.310">
    <property type="entry name" value="Tex RuvX-like domain-like"/>
    <property type="match status" value="1"/>
</dbReference>
<dbReference type="SUPFAM" id="SSF158832">
    <property type="entry name" value="Tex N-terminal region-like"/>
    <property type="match status" value="1"/>
</dbReference>
<dbReference type="FunFam" id="3.30.420.140:FF:000001">
    <property type="entry name" value="RNA-binding transcriptional accessory protein"/>
    <property type="match status" value="1"/>
</dbReference>
<dbReference type="RefSeq" id="WP_106988106.1">
    <property type="nucleotide sequence ID" value="NZ_PYLP01000008.1"/>
</dbReference>
<dbReference type="InterPro" id="IPR003029">
    <property type="entry name" value="S1_domain"/>
</dbReference>
<protein>
    <submittedName>
        <fullName evidence="2">RNA-binding transcriptional accessory protein</fullName>
    </submittedName>
</protein>
<dbReference type="GO" id="GO:0006139">
    <property type="term" value="P:nucleobase-containing compound metabolic process"/>
    <property type="evidence" value="ECO:0007669"/>
    <property type="project" value="InterPro"/>
</dbReference>
<dbReference type="SMART" id="SM00732">
    <property type="entry name" value="YqgFc"/>
    <property type="match status" value="1"/>
</dbReference>
<proteinExistence type="predicted"/>
<organism evidence="2 3">
    <name type="scientific">Faecalibacillus faecis</name>
    <dbReference type="NCBI Taxonomy" id="1982628"/>
    <lineage>
        <taxon>Bacteria</taxon>
        <taxon>Bacillati</taxon>
        <taxon>Bacillota</taxon>
        <taxon>Erysipelotrichia</taxon>
        <taxon>Erysipelotrichales</taxon>
        <taxon>Coprobacillaceae</taxon>
        <taxon>Faecalibacillus</taxon>
    </lineage>
</organism>
<dbReference type="SMART" id="SM00316">
    <property type="entry name" value="S1"/>
    <property type="match status" value="1"/>
</dbReference>
<dbReference type="SUPFAM" id="SSF50249">
    <property type="entry name" value="Nucleic acid-binding proteins"/>
    <property type="match status" value="1"/>
</dbReference>
<dbReference type="CDD" id="cd05685">
    <property type="entry name" value="S1_Tex"/>
    <property type="match status" value="1"/>
</dbReference>
<keyword evidence="3" id="KW-1185">Reference proteome</keyword>
<dbReference type="InterPro" id="IPR050437">
    <property type="entry name" value="Ribos_protein_bS1-like"/>
</dbReference>
<dbReference type="Pfam" id="PF17674">
    <property type="entry name" value="HHH_9"/>
    <property type="match status" value="1"/>
</dbReference>
<dbReference type="Pfam" id="PF09371">
    <property type="entry name" value="Tex_N"/>
    <property type="match status" value="1"/>
</dbReference>
<dbReference type="Proteomes" id="UP000241201">
    <property type="component" value="Unassembled WGS sequence"/>
</dbReference>
<dbReference type="Pfam" id="PF16921">
    <property type="entry name" value="Tex_YqgF"/>
    <property type="match status" value="1"/>
</dbReference>
<dbReference type="Gene3D" id="2.40.50.140">
    <property type="entry name" value="Nucleic acid-binding proteins"/>
    <property type="match status" value="1"/>
</dbReference>
<dbReference type="InterPro" id="IPR037027">
    <property type="entry name" value="YqgF/RNaseH-like_dom_sf"/>
</dbReference>
<dbReference type="InterPro" id="IPR012340">
    <property type="entry name" value="NA-bd_OB-fold"/>
</dbReference>
<dbReference type="InterPro" id="IPR023319">
    <property type="entry name" value="Tex-like_HTH_dom_sf"/>
</dbReference>
<dbReference type="GO" id="GO:0003729">
    <property type="term" value="F:mRNA binding"/>
    <property type="evidence" value="ECO:0007669"/>
    <property type="project" value="TreeGrafter"/>
</dbReference>
<evidence type="ECO:0000313" key="2">
    <source>
        <dbReference type="EMBL" id="PST40235.1"/>
    </source>
</evidence>
<dbReference type="Pfam" id="PF12836">
    <property type="entry name" value="HHH_3"/>
    <property type="match status" value="1"/>
</dbReference>
<dbReference type="Gene3D" id="1.10.3500.10">
    <property type="entry name" value="Tex N-terminal region-like"/>
    <property type="match status" value="1"/>
</dbReference>
<dbReference type="GO" id="GO:0006412">
    <property type="term" value="P:translation"/>
    <property type="evidence" value="ECO:0007669"/>
    <property type="project" value="TreeGrafter"/>
</dbReference>
<dbReference type="GO" id="GO:0005737">
    <property type="term" value="C:cytoplasm"/>
    <property type="evidence" value="ECO:0007669"/>
    <property type="project" value="UniProtKB-ARBA"/>
</dbReference>
<dbReference type="InterPro" id="IPR012337">
    <property type="entry name" value="RNaseH-like_sf"/>
</dbReference>
<dbReference type="InterPro" id="IPR010994">
    <property type="entry name" value="RuvA_2-like"/>
</dbReference>
<dbReference type="Pfam" id="PF00575">
    <property type="entry name" value="S1"/>
    <property type="match status" value="1"/>
</dbReference>
<sequence length="712" mass="81274">MNQEIIKTISQELNVGVHQIEAVLSLLEEGNTVPFIARYRKEKTGALDEDQIRTIDKYYQYQVNLLKRKEDVIRLIEEKGMLNVQLKQDILKATQLSEVEDLYRPYKEKRKTKATAAKAKGLEPLSKWILSYKTGDLLVESKKYLNEDVTSEEEAIQGALDIIAEDIADNIKYRKFLKDMLYKGGILTTKEKKKHEDENKVYEMYYDYHEKVKTLVSHRILAINRAEKEKVITVSIEGDKDYYLQYIVRGVTKNKETAMLPYIQKAVEDSYQRLLFPSIEREIRKELTEKANEQALKVFSVNLENLLLQAPLKNKMVLGVDPAYRTGCKLAVVDQTGKVLHIDKVFITLPKDNYDKDIKILLDIIQKYHIEIIAIGNGTASRESEAFIAKLIQEHHLNVEFAIISEAGASVYSASQIAKEEFPDYHVEERSAVSIARRLQDPLAELVKIEPKAISVGQYQHDIPEKDLEEQLDFVVEKTVNNVGVDINTASKSLLKYVSGLNAGVAQQIVLYRNEFGKFNNRQEIKKVKKLGEKTYTQAIGFLRILDGNQPLDATAIHPENYQQALALLQSCHLSLNDLGTDALKEKILKINKKEVIETLKIDQYTLDDIIDCLIKPNRSIRDQYQTPLLKKDILHIEDLKPGMVLEGTVRNVVDFGAFIDIGLKNDGLVHISKMSKQRIKHPLDVLSIGDIVEVNVIDVDLKKNRVSLSMI</sequence>
<dbReference type="InterPro" id="IPR018974">
    <property type="entry name" value="Tex-like_N"/>
</dbReference>
<dbReference type="InterPro" id="IPR044146">
    <property type="entry name" value="S1_Tex"/>
</dbReference>
<dbReference type="InterPro" id="IPR055179">
    <property type="entry name" value="Tex-like_central_region"/>
</dbReference>
<name>A0A2T3FY68_9FIRM</name>
<dbReference type="FunFam" id="1.10.150.310:FF:000002">
    <property type="entry name" value="Putative transcription modulator/accessory protein"/>
    <property type="match status" value="1"/>
</dbReference>
<gene>
    <name evidence="2" type="ORF">C7U55_07930</name>
</gene>
<dbReference type="Gene3D" id="1.10.10.650">
    <property type="entry name" value="RuvA domain 2-like"/>
    <property type="match status" value="1"/>
</dbReference>
<dbReference type="FunFam" id="1.10.10.650:FF:000001">
    <property type="entry name" value="S1 RNA-binding domain 1"/>
    <property type="match status" value="1"/>
</dbReference>